<sequence>MQKLNKSKFVVKLSWYGELHIFYTNSTTDLKALSNAISQLAKRLKVSRNYVKNEFDGRKDNFKVERR</sequence>
<evidence type="ECO:0000313" key="1">
    <source>
        <dbReference type="EMBL" id="QJA55259.1"/>
    </source>
</evidence>
<dbReference type="AlphaFoldDB" id="A0A6H2A6D3"/>
<gene>
    <name evidence="2" type="ORF">MM415A04584_0006</name>
    <name evidence="1" type="ORF">TM448A08222_0006</name>
    <name evidence="3" type="ORF">TM448B08638_0004</name>
</gene>
<accession>A0A6H2A6D3</accession>
<proteinExistence type="predicted"/>
<name>A0A6H2A6D3_9ZZZZ</name>
<protein>
    <submittedName>
        <fullName evidence="1">Uncharacterized protein</fullName>
    </submittedName>
</protein>
<evidence type="ECO:0000313" key="3">
    <source>
        <dbReference type="EMBL" id="QJI04451.1"/>
    </source>
</evidence>
<organism evidence="1">
    <name type="scientific">viral metagenome</name>
    <dbReference type="NCBI Taxonomy" id="1070528"/>
    <lineage>
        <taxon>unclassified sequences</taxon>
        <taxon>metagenomes</taxon>
        <taxon>organismal metagenomes</taxon>
    </lineage>
</organism>
<dbReference type="EMBL" id="MT145181">
    <property type="protein sequence ID" value="QJI04451.1"/>
    <property type="molecule type" value="Genomic_DNA"/>
</dbReference>
<dbReference type="EMBL" id="MT144582">
    <property type="protein sequence ID" value="QJA55259.1"/>
    <property type="molecule type" value="Genomic_DNA"/>
</dbReference>
<dbReference type="EMBL" id="MT141706">
    <property type="protein sequence ID" value="QJA69444.1"/>
    <property type="molecule type" value="Genomic_DNA"/>
</dbReference>
<reference evidence="1" key="1">
    <citation type="submission" date="2020-03" db="EMBL/GenBank/DDBJ databases">
        <title>The deep terrestrial virosphere.</title>
        <authorList>
            <person name="Holmfeldt K."/>
            <person name="Nilsson E."/>
            <person name="Simone D."/>
            <person name="Lopez-Fernandez M."/>
            <person name="Wu X."/>
            <person name="de Brujin I."/>
            <person name="Lundin D."/>
            <person name="Andersson A."/>
            <person name="Bertilsson S."/>
            <person name="Dopson M."/>
        </authorList>
    </citation>
    <scope>NUCLEOTIDE SEQUENCE</scope>
    <source>
        <strain evidence="2">MM415A04584</strain>
        <strain evidence="1">TM448A08222</strain>
        <strain evidence="3">TM448B08638</strain>
    </source>
</reference>
<evidence type="ECO:0000313" key="2">
    <source>
        <dbReference type="EMBL" id="QJA69444.1"/>
    </source>
</evidence>